<feature type="compositionally biased region" description="Polar residues" evidence="1">
    <location>
        <begin position="138"/>
        <end position="148"/>
    </location>
</feature>
<organism evidence="3">
    <name type="scientific">Camponotus floridanus</name>
    <name type="common">Florida carpenter ant</name>
    <dbReference type="NCBI Taxonomy" id="104421"/>
    <lineage>
        <taxon>Eukaryota</taxon>
        <taxon>Metazoa</taxon>
        <taxon>Ecdysozoa</taxon>
        <taxon>Arthropoda</taxon>
        <taxon>Hexapoda</taxon>
        <taxon>Insecta</taxon>
        <taxon>Pterygota</taxon>
        <taxon>Neoptera</taxon>
        <taxon>Endopterygota</taxon>
        <taxon>Hymenoptera</taxon>
        <taxon>Apocrita</taxon>
        <taxon>Aculeata</taxon>
        <taxon>Formicoidea</taxon>
        <taxon>Formicidae</taxon>
        <taxon>Formicinae</taxon>
        <taxon>Camponotus</taxon>
    </lineage>
</organism>
<evidence type="ECO:0000256" key="1">
    <source>
        <dbReference type="SAM" id="MobiDB-lite"/>
    </source>
</evidence>
<proteinExistence type="predicted"/>
<accession>E2AWD4</accession>
<dbReference type="AlphaFoldDB" id="E2AWD4"/>
<sequence length="373" mass="42334">MTTSTARSRRTARMRIRKLVPSRRCTVLPLTSTDVTERTTFRARMGIESPPEAPTPPAGVHLYSRTSRRTRNDDCVARCTEQADLHSSSSRIENPTDQLTERHPERSRVQEERLVVTQLVRDTRDNKSSRDKLPRQAATGTGSGNDQSRLAARKVRCPPRESWPDNKDGIVTLPRPRFLQHGHVFIVYKISPINKKLGAYKIMPNLLYFLATVKLSQHRKLLFIGSVSYKRIQTFESSTYRSPYFLCHVRIESTLLLLLYQTYFAFTAIVFRILAKLLGEGEDGGEKREADSIRPTWRKRVSVHAHGVVVIYFAASPVGRATVKAKNSQLLIFAEESELSSKRWASAPRRPDSPCVLGAPTSREFVKNSTDKQ</sequence>
<feature type="region of interest" description="Disordered" evidence="1">
    <location>
        <begin position="82"/>
        <end position="162"/>
    </location>
</feature>
<feature type="compositionally biased region" description="Basic and acidic residues" evidence="1">
    <location>
        <begin position="364"/>
        <end position="373"/>
    </location>
</feature>
<feature type="compositionally biased region" description="Polar residues" evidence="1">
    <location>
        <begin position="85"/>
        <end position="98"/>
    </location>
</feature>
<evidence type="ECO:0000313" key="2">
    <source>
        <dbReference type="EMBL" id="EFN62234.1"/>
    </source>
</evidence>
<name>E2AWD4_CAMFO</name>
<protein>
    <submittedName>
        <fullName evidence="2">Uncharacterized protein</fullName>
    </submittedName>
</protein>
<dbReference type="Proteomes" id="UP000000311">
    <property type="component" value="Unassembled WGS sequence"/>
</dbReference>
<feature type="region of interest" description="Disordered" evidence="1">
    <location>
        <begin position="338"/>
        <end position="373"/>
    </location>
</feature>
<reference evidence="2 3" key="1">
    <citation type="journal article" date="2010" name="Science">
        <title>Genomic comparison of the ants Camponotus floridanus and Harpegnathos saltator.</title>
        <authorList>
            <person name="Bonasio R."/>
            <person name="Zhang G."/>
            <person name="Ye C."/>
            <person name="Mutti N.S."/>
            <person name="Fang X."/>
            <person name="Qin N."/>
            <person name="Donahue G."/>
            <person name="Yang P."/>
            <person name="Li Q."/>
            <person name="Li C."/>
            <person name="Zhang P."/>
            <person name="Huang Z."/>
            <person name="Berger S.L."/>
            <person name="Reinberg D."/>
            <person name="Wang J."/>
            <person name="Liebig J."/>
        </authorList>
    </citation>
    <scope>NUCLEOTIDE SEQUENCE [LARGE SCALE GENOMIC DNA]</scope>
    <source>
        <strain evidence="3">C129</strain>
    </source>
</reference>
<feature type="compositionally biased region" description="Basic and acidic residues" evidence="1">
    <location>
        <begin position="99"/>
        <end position="114"/>
    </location>
</feature>
<evidence type="ECO:0000313" key="3">
    <source>
        <dbReference type="Proteomes" id="UP000000311"/>
    </source>
</evidence>
<dbReference type="EMBL" id="GL443286">
    <property type="protein sequence ID" value="EFN62234.1"/>
    <property type="molecule type" value="Genomic_DNA"/>
</dbReference>
<feature type="compositionally biased region" description="Basic and acidic residues" evidence="1">
    <location>
        <begin position="121"/>
        <end position="134"/>
    </location>
</feature>
<dbReference type="InParanoid" id="E2AWD4"/>
<keyword evidence="3" id="KW-1185">Reference proteome</keyword>
<gene>
    <name evidence="2" type="ORF">EAG_12397</name>
</gene>